<organism evidence="1 2">
    <name type="scientific">Flaviaesturariibacter amylovorans</name>
    <dbReference type="NCBI Taxonomy" id="1084520"/>
    <lineage>
        <taxon>Bacteria</taxon>
        <taxon>Pseudomonadati</taxon>
        <taxon>Bacteroidota</taxon>
        <taxon>Chitinophagia</taxon>
        <taxon>Chitinophagales</taxon>
        <taxon>Chitinophagaceae</taxon>
        <taxon>Flaviaestuariibacter</taxon>
    </lineage>
</organism>
<comment type="caution">
    <text evidence="1">The sequence shown here is derived from an EMBL/GenBank/DDBJ whole genome shotgun (WGS) entry which is preliminary data.</text>
</comment>
<name>A0ABP8GLI6_9BACT</name>
<gene>
    <name evidence="1" type="ORF">GCM10023184_14820</name>
</gene>
<accession>A0ABP8GLI6</accession>
<evidence type="ECO:0000313" key="1">
    <source>
        <dbReference type="EMBL" id="GAA4326247.1"/>
    </source>
</evidence>
<sequence>MSIPDSVHEFFLDTLIPATEAFIQASTAHWNYHTKDKIPSTQDGRIRYGFEIIGHTTANIYFRFEGRNDSDTIQMKAYDDKNFNLQFVASETVDQLNAEYIQAFMKGAIHSLVNVKALTDDMDLEQYRNDLIEE</sequence>
<keyword evidence="2" id="KW-1185">Reference proteome</keyword>
<dbReference type="RefSeq" id="WP_345254737.1">
    <property type="nucleotide sequence ID" value="NZ_BAABGY010000006.1"/>
</dbReference>
<evidence type="ECO:0000313" key="2">
    <source>
        <dbReference type="Proteomes" id="UP001501725"/>
    </source>
</evidence>
<dbReference type="EMBL" id="BAABGY010000006">
    <property type="protein sequence ID" value="GAA4326247.1"/>
    <property type="molecule type" value="Genomic_DNA"/>
</dbReference>
<evidence type="ECO:0008006" key="3">
    <source>
        <dbReference type="Google" id="ProtNLM"/>
    </source>
</evidence>
<reference evidence="2" key="1">
    <citation type="journal article" date="2019" name="Int. J. Syst. Evol. Microbiol.">
        <title>The Global Catalogue of Microorganisms (GCM) 10K type strain sequencing project: providing services to taxonomists for standard genome sequencing and annotation.</title>
        <authorList>
            <consortium name="The Broad Institute Genomics Platform"/>
            <consortium name="The Broad Institute Genome Sequencing Center for Infectious Disease"/>
            <person name="Wu L."/>
            <person name="Ma J."/>
        </authorList>
    </citation>
    <scope>NUCLEOTIDE SEQUENCE [LARGE SCALE GENOMIC DNA]</scope>
    <source>
        <strain evidence="2">JCM 17919</strain>
    </source>
</reference>
<protein>
    <recommendedName>
        <fullName evidence="3">SRPBCC family protein</fullName>
    </recommendedName>
</protein>
<dbReference type="Proteomes" id="UP001501725">
    <property type="component" value="Unassembled WGS sequence"/>
</dbReference>
<proteinExistence type="predicted"/>